<protein>
    <submittedName>
        <fullName evidence="5">Amino acid adenylation domain-containing protein</fullName>
    </submittedName>
</protein>
<dbReference type="CDD" id="cd05930">
    <property type="entry name" value="A_NRPS"/>
    <property type="match status" value="1"/>
</dbReference>
<dbReference type="CDD" id="cd19531">
    <property type="entry name" value="LCL_NRPS-like"/>
    <property type="match status" value="1"/>
</dbReference>
<sequence>MFDNDSPQETKSSPSFQSLPLSSAQQGIWFAQQVNPDAASHVFKIAEYFDINGVVDTSALEQAIRQTVSEAQAYQVTIHEVEDECFQTCSLHPDWHLPILDMSGDESPFTSALEWMQRDIDTPMDLSSGPLFSFAIIKLDSSRTCLYQCVHHIINDGLGGHLFIDRVLSLYNAAIDNTQSAGHATFGTLQEVQQAELHYLESERFSKDKDFWVNKYQQRANSVSLSGKTAACLSVYRYQNYLSTKLTSQLRDLASRYHVTLPQLLVSLLGGYLYRMTGQESMLVGFPVSGRRNKALRSTPTMAVNVVPVELNFSPETTLEQSLSAIKRDLFGALKHQDYRSEALKAELGLFNEQHPLFSTLINIVPFKEQIAFGQAPATVHNLSTGPTDDLSITLYERGLDGGLELSLAANTALYSDDEVDAHGKRMVHFLAAAVANANGNIHQLDIALPSEKQSILQHFNDTKTPFSAQSGLHELIEQQVNFHPNAPALDFNGAVMSYAQLNQKANQLAHWLQDHGVQATDRVAISLPRNCELIVAVLATLKVGATYVPMDPNYPLERRLYMVKDCQPKVILTLSSSDLFTQSFSSATLVVDFEEALQESQSLSNGNLSMGEFDSQQLAYLIYTSGSTGHPKGVMLSHRNACNLVEWAISEYGPKLFSRTLFSTSLNFDLSVYEIFSTLSCGGCLVIVENALSLLEKEYDLTLINTVPSALSALVDGKAIPSSVQVVNVAGEPLKKELAQRFFELTPIPSLCNLYAPSETTTYSTFVRMYRGQPFAPHIGKPLNNTQVYILDAQQKLLPPGVIGEIYIGGEGVAQGYINLAAMTEERFVSDPFANDGKAKMYKTGDLGRWTTDGNIEFLGRNDFQVKIRGFRIELGEIESTLLSHPAVDNAVVVAQEDVNGQPQLVAYYTLTKAVNVEQLIEFVSQPLADYMVPAAMVALDTMPLTQNGKVDRKALPAPNASAFVSTQYVEPKGENEQRLASIWQQLIGIEKISRNDNFFQIGGHSLLAARLISRLRSEFGTELSLAQIFNHPTLKAMAKILVQSSVVSQLPDIVPTHEGDTYPLTFAQKGLWLLEQLDGSSLVAYVMKNSVEFHGPLDFSALEVAFLTVIERHAPLRTKFISVDGQPLQQVMPAPDSFVIQRDGEFVVEFDLNEGYLIRAHIAEQDPNTHTLTIAMHHIISDGWSTRIILNELIAAYNSELSGAPLDLDSLPIQYGDYARWQQTHYQGEWYENQKSYWFEQLEGIPECVSLPLDFVRPEQQNYAGLTFPITIDHELTQNIKALAQRHHSTLYMTLLASFSLLIGRLSNQTDVVIGTPIAGRNRTELEDLVGMFVNTQALRVNLDQVTDVSSLIHQVKATVLKAQTNQDVSFEQIVEAVAPNRNMAHNPIYQVIFALHNTPNQLAQMQDVDVQVVMGDSDTAQFDLSVGLYEVDGQLSGYVNFATALFKQETVERFMACWHTLLSHMVQQDTLQPLALPMLPEQEQQRVVEDFNRGKQDFFSHVTITQRFEEQAERFADRIAVSYENNHLTYAQLNARANQLAHWLMANGVKPDSRVAIALERSEKLLIAILATLKAGGAYVPLDPNYPQERLQYSLQDSEPEVVITTSALVDKLGNLPVNTQLALLDKPEWLDLTIDNIAAECSGLTAQHMAYIIYTSGSTGKPKGVMVEHHNVMRLMAATQGDFQFNERDVWTLFHSYAFDFSVWEIWGALLFGGRLVVVPHLVSRAPDDFYQLLCNEQVTVLNQTPSAFRQLIAAQSEQPHDLRYVIFGGEALELSALSPWYQKSLNRHTQLINMYGITETTVHTTYYPLTAADVYRTGASPIGRGLNDLRLYILDEFRQPVPVGVTGELYVSGAGVARGYLNRAELTAERFMLDPFVADGQTRMYKSGDLGRWLDDGSIEYLGRNDDQVKIRGFRIELGEIEACVRSFDQVQDAAVIAAPNASGDYHIVAYYVSEPAQSAFDLEALRAHVADLVPNYMVPSAWMQLDVMPLTGNGKLDRRALPEVTTQDVVRHAYQAPQTDNEMLLASLWSELLGVEQIGRQDNFFELGGHSLLAVQLMAMLREHHCDIAVKHLFNQPDLASLAATMDPSEDSHVVIEENRIPQGCDSITPEMLPLANLSQESIDGICAQVSGGASNVQDIYPLAPLQEGILFHHLVQEQGDAYLTRFITGFSTESQLDAFLSGLQAVINRHDILRTAVAWQGLNQPMQVVWREAKMPIQTLSFDQQSQATGESVAECFQRHFDPATTRIELSAAPLIHAYRVYDQQEQRWLLCLLIHHLINDHTTLELLVEEVFAHIDGRTDQLLEPVPFRQFIGQIERRRDADREREYFTAQLADIDEPCAPFGLLNVQNSAQDIEQSTTYIDSASAVQLRQLAKQHNVSTASMFHLAWSMVLRAATGRHDVVFGTVLFGRMGAGINSDRTLGMFLNTVPLRLTLADQSASQLVAMTHQALAELLDYEHASLIMTQQCSGVAAQTPLFTSLLNYRYQGGSDAQAKILDRIDLVFSAEQTNYPISLDINDHASGEFSFDLHVDRTIGCERVAIMLNNAIEQLVDALANSSENSFNPSILAVAERTQVLEGFNQTERDYPTDTCIHHRIEQTAAHYANDIAVVDEDKQLTFAEFNAQANQLAHWLVQQGVTPDSRVGVSLDRSCELVVALVAILKAGGAYVPMDPGYPEDRLEYMVQDSRPVVLLTTSELRPRLGQVPSDVQIAYFERALPWANEAATNLDSASLGLSARSLAYLIYTSGSTGKPKGVMNEHCGVVNRLSWMAEDYGFSRDDVILQKTPFSFDVSVWEFFCPLWVGATLVMAKPEGHKDPQYLRELIERRQVSILHFVPPMLQMFLEGCEADDCPSLRLMFCSGEALPAETIRRTYQMLPHIELHNLYGPTEAAVDVTQWHCPRNLAGDRVSIGSSVANTRMYVLDAQGQPAPVGVAGEIFIGGIQVARGYLNRDDLTAERFVRDPFVAEGAMYKTGDVGRWLPDGTIEYQGRNDDQVKIRGFRVELGEISSALKGCQAVLEAVVIAKGSSANKRLIGYFTSESDLSIEALKAEMGERLPEYMVPAALVQIAEIPLTPNGKMDRKALPEPSDDAFVRRDYVAPQGEVENELATIWQTLLDTAQVGRFDNFFSWADTHC</sequence>
<dbReference type="Gene3D" id="1.10.1200.10">
    <property type="entry name" value="ACP-like"/>
    <property type="match status" value="3"/>
</dbReference>
<dbReference type="NCBIfam" id="TIGR01733">
    <property type="entry name" value="AA-adenyl-dom"/>
    <property type="match status" value="3"/>
</dbReference>
<dbReference type="PANTHER" id="PTHR45527">
    <property type="entry name" value="NONRIBOSOMAL PEPTIDE SYNTHETASE"/>
    <property type="match status" value="1"/>
</dbReference>
<dbReference type="Pfam" id="PF00668">
    <property type="entry name" value="Condensation"/>
    <property type="match status" value="3"/>
</dbReference>
<dbReference type="Pfam" id="PF13193">
    <property type="entry name" value="AMP-binding_C"/>
    <property type="match status" value="3"/>
</dbReference>
<dbReference type="InterPro" id="IPR023213">
    <property type="entry name" value="CAT-like_dom_sf"/>
</dbReference>
<dbReference type="Gene3D" id="3.40.50.980">
    <property type="match status" value="4"/>
</dbReference>
<dbReference type="Gene3D" id="3.40.50.12780">
    <property type="entry name" value="N-terminal domain of ligase-like"/>
    <property type="match status" value="1"/>
</dbReference>
<dbReference type="CDD" id="cd17646">
    <property type="entry name" value="A_NRPS_AB3403-like"/>
    <property type="match status" value="1"/>
</dbReference>
<dbReference type="Proteomes" id="UP000597206">
    <property type="component" value="Unassembled WGS sequence"/>
</dbReference>
<comment type="caution">
    <text evidence="5">The sequence shown here is derived from an EMBL/GenBank/DDBJ whole genome shotgun (WGS) entry which is preliminary data.</text>
</comment>
<name>A0ABS0GDC1_9VIBR</name>
<evidence type="ECO:0000256" key="1">
    <source>
        <dbReference type="ARBA" id="ARBA00001957"/>
    </source>
</evidence>
<dbReference type="InterPro" id="IPR006162">
    <property type="entry name" value="Ppantetheine_attach_site"/>
</dbReference>
<dbReference type="InterPro" id="IPR045851">
    <property type="entry name" value="AMP-bd_C_sf"/>
</dbReference>
<dbReference type="InterPro" id="IPR042099">
    <property type="entry name" value="ANL_N_sf"/>
</dbReference>
<dbReference type="InterPro" id="IPR009081">
    <property type="entry name" value="PP-bd_ACP"/>
</dbReference>
<dbReference type="SUPFAM" id="SSF47336">
    <property type="entry name" value="ACP-like"/>
    <property type="match status" value="2"/>
</dbReference>
<feature type="domain" description="Carrier" evidence="4">
    <location>
        <begin position="972"/>
        <end position="1047"/>
    </location>
</feature>
<dbReference type="InterPro" id="IPR036736">
    <property type="entry name" value="ACP-like_sf"/>
</dbReference>
<dbReference type="PROSITE" id="PS00012">
    <property type="entry name" value="PHOSPHOPANTETHEINE"/>
    <property type="match status" value="1"/>
</dbReference>
<evidence type="ECO:0000313" key="6">
    <source>
        <dbReference type="Proteomes" id="UP000597206"/>
    </source>
</evidence>
<dbReference type="Gene3D" id="2.30.38.10">
    <property type="entry name" value="Luciferase, Domain 3"/>
    <property type="match status" value="2"/>
</dbReference>
<organism evidence="5 6">
    <name type="scientific">Vibrio nitrifigilis</name>
    <dbReference type="NCBI Taxonomy" id="2789781"/>
    <lineage>
        <taxon>Bacteria</taxon>
        <taxon>Pseudomonadati</taxon>
        <taxon>Pseudomonadota</taxon>
        <taxon>Gammaproteobacteria</taxon>
        <taxon>Vibrionales</taxon>
        <taxon>Vibrionaceae</taxon>
        <taxon>Vibrio</taxon>
    </lineage>
</organism>
<dbReference type="NCBIfam" id="NF003417">
    <property type="entry name" value="PRK04813.1"/>
    <property type="match status" value="3"/>
</dbReference>
<reference evidence="5 6" key="1">
    <citation type="submission" date="2020-11" db="EMBL/GenBank/DDBJ databases">
        <title>Vibrio nitrifigilis sp. nov., a marine nitrogen-fixing bacterium isolated from the lagoon sediment of an islet inside an atoll.</title>
        <authorList>
            <person name="Wang L.-T."/>
            <person name="Shieh W.Y."/>
        </authorList>
    </citation>
    <scope>NUCLEOTIDE SEQUENCE [LARGE SCALE GENOMIC DNA]</scope>
    <source>
        <strain evidence="5 6">NFV-1</strain>
    </source>
</reference>
<proteinExistence type="predicted"/>
<dbReference type="Pfam" id="PF00501">
    <property type="entry name" value="AMP-binding"/>
    <property type="match status" value="3"/>
</dbReference>
<dbReference type="Gene3D" id="3.30.300.30">
    <property type="match status" value="3"/>
</dbReference>
<dbReference type="InterPro" id="IPR025110">
    <property type="entry name" value="AMP-bd_C"/>
</dbReference>
<evidence type="ECO:0000256" key="3">
    <source>
        <dbReference type="ARBA" id="ARBA00022553"/>
    </source>
</evidence>
<dbReference type="InterPro" id="IPR001242">
    <property type="entry name" value="Condensation_dom"/>
</dbReference>
<keyword evidence="2" id="KW-0596">Phosphopantetheine</keyword>
<keyword evidence="6" id="KW-1185">Reference proteome</keyword>
<dbReference type="Pfam" id="PF00550">
    <property type="entry name" value="PP-binding"/>
    <property type="match status" value="2"/>
</dbReference>
<dbReference type="SUPFAM" id="SSF52777">
    <property type="entry name" value="CoA-dependent acyltransferases"/>
    <property type="match status" value="6"/>
</dbReference>
<dbReference type="SUPFAM" id="SSF56801">
    <property type="entry name" value="Acetyl-CoA synthetase-like"/>
    <property type="match status" value="3"/>
</dbReference>
<dbReference type="PROSITE" id="PS50075">
    <property type="entry name" value="CARRIER"/>
    <property type="match status" value="2"/>
</dbReference>
<accession>A0ABS0GDC1</accession>
<evidence type="ECO:0000259" key="4">
    <source>
        <dbReference type="PROSITE" id="PS50075"/>
    </source>
</evidence>
<dbReference type="InterPro" id="IPR000873">
    <property type="entry name" value="AMP-dep_synth/lig_dom"/>
</dbReference>
<dbReference type="Gene3D" id="3.30.559.30">
    <property type="entry name" value="Nonribosomal peptide synthetase, condensation domain"/>
    <property type="match status" value="3"/>
</dbReference>
<feature type="domain" description="Carrier" evidence="4">
    <location>
        <begin position="2022"/>
        <end position="2096"/>
    </location>
</feature>
<comment type="cofactor">
    <cofactor evidence="1">
        <name>pantetheine 4'-phosphate</name>
        <dbReference type="ChEBI" id="CHEBI:47942"/>
    </cofactor>
</comment>
<dbReference type="RefSeq" id="WP_196123096.1">
    <property type="nucleotide sequence ID" value="NZ_JADPMR010000001.1"/>
</dbReference>
<evidence type="ECO:0000313" key="5">
    <source>
        <dbReference type="EMBL" id="MBF9000412.1"/>
    </source>
</evidence>
<keyword evidence="3" id="KW-0597">Phosphoprotein</keyword>
<gene>
    <name evidence="5" type="ORF">I1A42_07550</name>
</gene>
<dbReference type="CDD" id="cd19544">
    <property type="entry name" value="E-C_NRPS"/>
    <property type="match status" value="1"/>
</dbReference>
<dbReference type="PANTHER" id="PTHR45527:SF14">
    <property type="entry name" value="PLIPASTATIN SYNTHASE SUBUNIT B"/>
    <property type="match status" value="1"/>
</dbReference>
<evidence type="ECO:0000256" key="2">
    <source>
        <dbReference type="ARBA" id="ARBA00022450"/>
    </source>
</evidence>
<dbReference type="InterPro" id="IPR020845">
    <property type="entry name" value="AMP-binding_CS"/>
</dbReference>
<dbReference type="Gene3D" id="3.30.559.10">
    <property type="entry name" value="Chloramphenicol acetyltransferase-like domain"/>
    <property type="match status" value="3"/>
</dbReference>
<dbReference type="InterPro" id="IPR020806">
    <property type="entry name" value="PKS_PP-bd"/>
</dbReference>
<dbReference type="PROSITE" id="PS00455">
    <property type="entry name" value="AMP_BINDING"/>
    <property type="match status" value="3"/>
</dbReference>
<dbReference type="CDD" id="cd17643">
    <property type="entry name" value="A_NRPS_Cytc1-like"/>
    <property type="match status" value="1"/>
</dbReference>
<dbReference type="EMBL" id="JADPMR010000001">
    <property type="protein sequence ID" value="MBF9000412.1"/>
    <property type="molecule type" value="Genomic_DNA"/>
</dbReference>
<dbReference type="InterPro" id="IPR010071">
    <property type="entry name" value="AA_adenyl_dom"/>
</dbReference>
<dbReference type="SMART" id="SM00823">
    <property type="entry name" value="PKS_PP"/>
    <property type="match status" value="2"/>
</dbReference>